<accession>A0A2I3CPW7</accession>
<sequence length="43" mass="5043">MKRKRFHDEVFGLDVICSFLGCVFLVLFYVGNLFLLKLAFLMV</sequence>
<evidence type="ECO:0000313" key="3">
    <source>
        <dbReference type="Proteomes" id="UP000016714"/>
    </source>
</evidence>
<reference evidence="2 3" key="1">
    <citation type="journal article" date="2015" name="Genome Announc.">
        <title>Complete genome sequence of Vibrio alginolyticus ATCC 17749.</title>
        <authorList>
            <person name="Liu X.F."/>
            <person name="Cao Y."/>
            <person name="Zhang H.L."/>
            <person name="Chen Y.J."/>
            <person name="Hu C.J."/>
        </authorList>
    </citation>
    <scope>NUCLEOTIDE SEQUENCE [LARGE SCALE GENOMIC DNA]</scope>
    <source>
        <strain evidence="3">ATCC 17749 / DSM 2171 / NBRC 15630 / NCIMB 1903 / NCTC 12160 / XII-53</strain>
    </source>
</reference>
<dbReference type="AlphaFoldDB" id="A0A2I3CPW7"/>
<protein>
    <submittedName>
        <fullName evidence="2">Uncharacterized protein</fullName>
    </submittedName>
</protein>
<dbReference type="KEGG" id="vag:N646_3866"/>
<keyword evidence="1" id="KW-0812">Transmembrane</keyword>
<feature type="transmembrane region" description="Helical" evidence="1">
    <location>
        <begin position="12"/>
        <end position="35"/>
    </location>
</feature>
<organism evidence="2 3">
    <name type="scientific">Vibrio alginolyticus (strain ATCC 17749 / DSM 2171 / NBRC 15630 / NCIMB 1903 / NCTC 12160 / XII-53)</name>
    <dbReference type="NCBI Taxonomy" id="1219076"/>
    <lineage>
        <taxon>Bacteria</taxon>
        <taxon>Pseudomonadati</taxon>
        <taxon>Pseudomonadota</taxon>
        <taxon>Gammaproteobacteria</taxon>
        <taxon>Vibrionales</taxon>
        <taxon>Vibrionaceae</taxon>
        <taxon>Vibrio</taxon>
    </lineage>
</organism>
<proteinExistence type="predicted"/>
<evidence type="ECO:0000313" key="2">
    <source>
        <dbReference type="EMBL" id="AGV19675.1"/>
    </source>
</evidence>
<keyword evidence="1" id="KW-1133">Transmembrane helix</keyword>
<dbReference type="Proteomes" id="UP000016714">
    <property type="component" value="Chromosome 2"/>
</dbReference>
<evidence type="ECO:0000256" key="1">
    <source>
        <dbReference type="SAM" id="Phobius"/>
    </source>
</evidence>
<gene>
    <name evidence="2" type="ORF">N646_3866</name>
</gene>
<dbReference type="HOGENOM" id="CLU_3241139_0_0_6"/>
<dbReference type="EMBL" id="CP006719">
    <property type="protein sequence ID" value="AGV19675.1"/>
    <property type="molecule type" value="Genomic_DNA"/>
</dbReference>
<keyword evidence="1" id="KW-0472">Membrane</keyword>
<name>A0A2I3CPW7_VIBAX</name>